<comment type="caution">
    <text evidence="10">The sequence shown here is derived from an EMBL/GenBank/DDBJ whole genome shotgun (WGS) entry which is preliminary data.</text>
</comment>
<dbReference type="Gene3D" id="2.40.40.20">
    <property type="match status" value="1"/>
</dbReference>
<dbReference type="AlphaFoldDB" id="R9KVH7"/>
<feature type="domain" description="Molybdopterin oxidoreductase" evidence="8">
    <location>
        <begin position="109"/>
        <end position="588"/>
    </location>
</feature>
<dbReference type="GO" id="GO:0043546">
    <property type="term" value="F:molybdopterin cofactor binding"/>
    <property type="evidence" value="ECO:0007669"/>
    <property type="project" value="InterPro"/>
</dbReference>
<dbReference type="PROSITE" id="PS51257">
    <property type="entry name" value="PROKAR_LIPOPROTEIN"/>
    <property type="match status" value="1"/>
</dbReference>
<evidence type="ECO:0000256" key="4">
    <source>
        <dbReference type="ARBA" id="ARBA00023002"/>
    </source>
</evidence>
<dbReference type="Gene3D" id="3.40.50.740">
    <property type="match status" value="1"/>
</dbReference>
<evidence type="ECO:0000256" key="1">
    <source>
        <dbReference type="ARBA" id="ARBA00010312"/>
    </source>
</evidence>
<dbReference type="PROSITE" id="PS51318">
    <property type="entry name" value="TAT"/>
    <property type="match status" value="1"/>
</dbReference>
<dbReference type="InterPro" id="IPR006311">
    <property type="entry name" value="TAT_signal"/>
</dbReference>
<dbReference type="GO" id="GO:0046872">
    <property type="term" value="F:metal ion binding"/>
    <property type="evidence" value="ECO:0007669"/>
    <property type="project" value="UniProtKB-KW"/>
</dbReference>
<feature type="chain" id="PRO_5004485128" description="Tat (Twin-arginine translocation) pathway signal sequence" evidence="7">
    <location>
        <begin position="25"/>
        <end position="839"/>
    </location>
</feature>
<name>R9KVH7_9ACTN</name>
<gene>
    <name evidence="10" type="ORF">C811_01850</name>
</gene>
<evidence type="ECO:0000259" key="8">
    <source>
        <dbReference type="Pfam" id="PF00384"/>
    </source>
</evidence>
<organism evidence="10 11">
    <name type="scientific">Adlercreutzia caecimuris B7</name>
    <dbReference type="NCBI Taxonomy" id="1235794"/>
    <lineage>
        <taxon>Bacteria</taxon>
        <taxon>Bacillati</taxon>
        <taxon>Actinomycetota</taxon>
        <taxon>Coriobacteriia</taxon>
        <taxon>Eggerthellales</taxon>
        <taxon>Eggerthellaceae</taxon>
        <taxon>Adlercreutzia</taxon>
    </lineage>
</organism>
<dbReference type="InterPro" id="IPR009010">
    <property type="entry name" value="Asp_de-COase-like_dom_sf"/>
</dbReference>
<evidence type="ECO:0000256" key="6">
    <source>
        <dbReference type="ARBA" id="ARBA00023014"/>
    </source>
</evidence>
<dbReference type="OrthoDB" id="9759518at2"/>
<dbReference type="HOGENOM" id="CLU_000422_13_3_11"/>
<comment type="similarity">
    <text evidence="1">Belongs to the prokaryotic molybdopterin-containing oxidoreductase family.</text>
</comment>
<evidence type="ECO:0000313" key="11">
    <source>
        <dbReference type="Proteomes" id="UP000014204"/>
    </source>
</evidence>
<keyword evidence="4" id="KW-0560">Oxidoreductase</keyword>
<dbReference type="eggNOG" id="COG0243">
    <property type="taxonomic scope" value="Bacteria"/>
</dbReference>
<accession>R9KVH7</accession>
<keyword evidence="11" id="KW-1185">Reference proteome</keyword>
<dbReference type="PATRIC" id="fig|1235794.3.peg.1824"/>
<evidence type="ECO:0000256" key="3">
    <source>
        <dbReference type="ARBA" id="ARBA00022729"/>
    </source>
</evidence>
<keyword evidence="6" id="KW-0411">Iron-sulfur</keyword>
<evidence type="ECO:0000313" key="10">
    <source>
        <dbReference type="EMBL" id="EOS50226.1"/>
    </source>
</evidence>
<dbReference type="Gene3D" id="3.40.228.10">
    <property type="entry name" value="Dimethylsulfoxide Reductase, domain 2"/>
    <property type="match status" value="1"/>
</dbReference>
<protein>
    <recommendedName>
        <fullName evidence="12">Tat (Twin-arginine translocation) pathway signal sequence</fullName>
    </recommendedName>
</protein>
<dbReference type="GO" id="GO:0051536">
    <property type="term" value="F:iron-sulfur cluster binding"/>
    <property type="evidence" value="ECO:0007669"/>
    <property type="project" value="UniProtKB-KW"/>
</dbReference>
<dbReference type="Gene3D" id="3.40.50.12440">
    <property type="match status" value="2"/>
</dbReference>
<dbReference type="GO" id="GO:0016491">
    <property type="term" value="F:oxidoreductase activity"/>
    <property type="evidence" value="ECO:0007669"/>
    <property type="project" value="UniProtKB-KW"/>
</dbReference>
<keyword evidence="3 7" id="KW-0732">Signal</keyword>
<evidence type="ECO:0000256" key="2">
    <source>
        <dbReference type="ARBA" id="ARBA00022723"/>
    </source>
</evidence>
<reference evidence="10 11" key="1">
    <citation type="submission" date="2013-04" db="EMBL/GenBank/DDBJ databases">
        <title>The Genome Sequence of Enterorhabdus caecimuris B7.</title>
        <authorList>
            <consortium name="The Broad Institute Genomics Platform"/>
            <consortium name="The Broad Institute Genome Sequencing Center for Infectious Disease"/>
            <person name="Earl A."/>
            <person name="Xavier R."/>
            <person name="Elson C."/>
            <person name="Duck W."/>
            <person name="Walker B."/>
            <person name="Young S."/>
            <person name="Zeng Q."/>
            <person name="Gargeya S."/>
            <person name="Fitzgerald M."/>
            <person name="Haas B."/>
            <person name="Abouelleil A."/>
            <person name="Allen A.W."/>
            <person name="Alvarado L."/>
            <person name="Arachchi H.M."/>
            <person name="Berlin A.M."/>
            <person name="Chapman S.B."/>
            <person name="Gainer-Dewar J."/>
            <person name="Goldberg J."/>
            <person name="Griggs A."/>
            <person name="Gujja S."/>
            <person name="Hansen M."/>
            <person name="Howarth C."/>
            <person name="Imamovic A."/>
            <person name="Ireland A."/>
            <person name="Larimer J."/>
            <person name="McCowan C."/>
            <person name="Murphy C."/>
            <person name="Pearson M."/>
            <person name="Poon T.W."/>
            <person name="Priest M."/>
            <person name="Roberts A."/>
            <person name="Saif S."/>
            <person name="Shea T."/>
            <person name="Sisk P."/>
            <person name="Sykes S."/>
            <person name="Wortman J."/>
            <person name="Nusbaum C."/>
            <person name="Birren B."/>
        </authorList>
    </citation>
    <scope>NUCLEOTIDE SEQUENCE [LARGE SCALE GENOMIC DNA]</scope>
    <source>
        <strain evidence="10 11">B7</strain>
    </source>
</reference>
<dbReference type="PANTHER" id="PTHR43742">
    <property type="entry name" value="TRIMETHYLAMINE-N-OXIDE REDUCTASE"/>
    <property type="match status" value="1"/>
</dbReference>
<dbReference type="InterPro" id="IPR050612">
    <property type="entry name" value="Prok_Mopterin_Oxidored"/>
</dbReference>
<evidence type="ECO:0000259" key="9">
    <source>
        <dbReference type="Pfam" id="PF01568"/>
    </source>
</evidence>
<sequence>MATSLTRRTFLKGTGLAAAGTALAGTLAACSPGGDMQNLETDQNEKKETKLSVTGDEYFCTCSWSCSFCQYNIYVRDGNVVNMRPKKDYPFRTCLKGKSRITRTYSEARIQYPMKRVEGTPRGGGQWERITWEEAGELIGEQWKKTAETYGPLANSVYMGGGGAQGSLHGSSGLIMRMFNATGCTKWDYSFDNATNTGLTRGGIQWFDQNEPTDFVNSDYIVMFGANPIFAQIQMAKFLFDAQDAGAKVVVIDPHYSATVAKADKWIPVNMGNDTALFLGLIKRFMDEETYAKDFVLNHTCAPYLIDKETGMYVRGSQFGEGLHEGPVFWVTGEPTEIDPIMVWSESEKKPVPFDTCADPAWTCPDDKYITAWDKFKDHVAEWTFERVAEVCEISHEDFDFLYDVLQPANKVAHYINFGTGAYENGLQAAYAMTALIAMTGNFGEPGRSVGGFDMMYGNFFGHASAVPSNGNMCKAVTFLAAADIMSSGKLMGEDYPVKTLWVSHGGMIGGSVNSNRVKKEILDPMEMIIVEDNFMTDTARYADILLPACDMYEYEDVVPLGHMRTVRLSEKCIEPMYEAKPDAEITRFMAPYLGVGDIVNEVDDDMWWKGTFEDVPAAVECGITMETLRQNKEMRYTKEEPYIGNVGLTNFITETGRLMFYVDTPAPRTPSNYDISNVEREQMPTWFENKISGAHSEYAADYPLTCMSWRNPSRVHMTMFMDTWARQFNDQPRLFINPADGAKYGVEDGSEILVSNWLGECVMVASFNSGIREGCTVYYKGYAENETKRGSMGSITTDYADPYAVNCSFFDNRVKIEPWDGSGANDEAAFTPTIQGAE</sequence>
<dbReference type="InterPro" id="IPR006657">
    <property type="entry name" value="MoPterin_dinucl-bd_dom"/>
</dbReference>
<keyword evidence="5" id="KW-0408">Iron</keyword>
<dbReference type="Pfam" id="PF01568">
    <property type="entry name" value="Molydop_binding"/>
    <property type="match status" value="1"/>
</dbReference>
<proteinExistence type="inferred from homology"/>
<dbReference type="InterPro" id="IPR006656">
    <property type="entry name" value="Mopterin_OxRdtase"/>
</dbReference>
<dbReference type="Pfam" id="PF00384">
    <property type="entry name" value="Molybdopterin"/>
    <property type="match status" value="1"/>
</dbReference>
<dbReference type="EMBL" id="ASSY01000009">
    <property type="protein sequence ID" value="EOS50226.1"/>
    <property type="molecule type" value="Genomic_DNA"/>
</dbReference>
<dbReference type="Proteomes" id="UP000014204">
    <property type="component" value="Unassembled WGS sequence"/>
</dbReference>
<dbReference type="STRING" id="1235794.C811_01850"/>
<dbReference type="PANTHER" id="PTHR43742:SF6">
    <property type="entry name" value="OXIDOREDUCTASE YYAE-RELATED"/>
    <property type="match status" value="1"/>
</dbReference>
<dbReference type="SUPFAM" id="SSF50692">
    <property type="entry name" value="ADC-like"/>
    <property type="match status" value="1"/>
</dbReference>
<dbReference type="GeneID" id="82191263"/>
<evidence type="ECO:0000256" key="5">
    <source>
        <dbReference type="ARBA" id="ARBA00023004"/>
    </source>
</evidence>
<evidence type="ECO:0008006" key="12">
    <source>
        <dbReference type="Google" id="ProtNLM"/>
    </source>
</evidence>
<keyword evidence="2" id="KW-0479">Metal-binding</keyword>
<feature type="domain" description="Molybdopterin dinucleotide-binding" evidence="9">
    <location>
        <begin position="706"/>
        <end position="810"/>
    </location>
</feature>
<feature type="signal peptide" evidence="7">
    <location>
        <begin position="1"/>
        <end position="24"/>
    </location>
</feature>
<evidence type="ECO:0000256" key="7">
    <source>
        <dbReference type="SAM" id="SignalP"/>
    </source>
</evidence>
<dbReference type="SUPFAM" id="SSF53706">
    <property type="entry name" value="Formate dehydrogenase/DMSO reductase, domains 1-3"/>
    <property type="match status" value="1"/>
</dbReference>
<dbReference type="RefSeq" id="WP_016310039.1">
    <property type="nucleotide sequence ID" value="NZ_KE159646.1"/>
</dbReference>